<dbReference type="Proteomes" id="UP000248340">
    <property type="component" value="Unassembled WGS sequence"/>
</dbReference>
<keyword evidence="1" id="KW-0812">Transmembrane</keyword>
<evidence type="ECO:0000313" key="3">
    <source>
        <dbReference type="Proteomes" id="UP000248340"/>
    </source>
</evidence>
<evidence type="ECO:0000256" key="1">
    <source>
        <dbReference type="SAM" id="Phobius"/>
    </source>
</evidence>
<keyword evidence="1" id="KW-1133">Transmembrane helix</keyword>
<gene>
    <name evidence="2" type="ORF">BO82DRAFT_187707</name>
</gene>
<proteinExistence type="predicted"/>
<sequence length="148" mass="16537">MRVAKQSFFYPLFAYRLRSDAYWIFLIITILLFFIILLALVLYVHAIDQMKQAVGACWTTRHAIAEKCYTTIAHREEKGVQNITTGSSCPIPCLCVPRTHSLSGVVVALRRRLTAGGGGRFQSQCHSVVSHCSRASFPIYVSASKLVL</sequence>
<feature type="transmembrane region" description="Helical" evidence="1">
    <location>
        <begin position="21"/>
        <end position="44"/>
    </location>
</feature>
<keyword evidence="1" id="KW-0472">Membrane</keyword>
<dbReference type="RefSeq" id="XP_025487424.1">
    <property type="nucleotide sequence ID" value="XM_025630496.1"/>
</dbReference>
<dbReference type="VEuPathDB" id="FungiDB:BO82DRAFT_187707"/>
<reference evidence="2 3" key="1">
    <citation type="submission" date="2016-12" db="EMBL/GenBank/DDBJ databases">
        <title>The genomes of Aspergillus section Nigri reveals drivers in fungal speciation.</title>
        <authorList>
            <consortium name="DOE Joint Genome Institute"/>
            <person name="Vesth T.C."/>
            <person name="Nybo J."/>
            <person name="Theobald S."/>
            <person name="Brandl J."/>
            <person name="Frisvad J.C."/>
            <person name="Nielsen K.F."/>
            <person name="Lyhne E.K."/>
            <person name="Kogle M.E."/>
            <person name="Kuo A."/>
            <person name="Riley R."/>
            <person name="Clum A."/>
            <person name="Nolan M."/>
            <person name="Lipzen A."/>
            <person name="Salamov A."/>
            <person name="Henrissat B."/>
            <person name="Wiebenga A."/>
            <person name="De Vries R.P."/>
            <person name="Grigoriev I.V."/>
            <person name="Mortensen U.H."/>
            <person name="Andersen M.R."/>
            <person name="Baker S.E."/>
        </authorList>
    </citation>
    <scope>NUCLEOTIDE SEQUENCE [LARGE SCALE GENOMIC DNA]</scope>
    <source>
        <strain evidence="2 3">CBS 121591</strain>
    </source>
</reference>
<name>A0A319BWZ4_9EURO</name>
<accession>A0A319BWZ4</accession>
<organism evidence="2 3">
    <name type="scientific">Aspergillus uvarum CBS 121591</name>
    <dbReference type="NCBI Taxonomy" id="1448315"/>
    <lineage>
        <taxon>Eukaryota</taxon>
        <taxon>Fungi</taxon>
        <taxon>Dikarya</taxon>
        <taxon>Ascomycota</taxon>
        <taxon>Pezizomycotina</taxon>
        <taxon>Eurotiomycetes</taxon>
        <taxon>Eurotiomycetidae</taxon>
        <taxon>Eurotiales</taxon>
        <taxon>Aspergillaceae</taxon>
        <taxon>Aspergillus</taxon>
        <taxon>Aspergillus subgen. Circumdati</taxon>
    </lineage>
</organism>
<evidence type="ECO:0000313" key="2">
    <source>
        <dbReference type="EMBL" id="PYH77224.1"/>
    </source>
</evidence>
<dbReference type="GeneID" id="37133237"/>
<dbReference type="EMBL" id="KZ821744">
    <property type="protein sequence ID" value="PYH77224.1"/>
    <property type="molecule type" value="Genomic_DNA"/>
</dbReference>
<keyword evidence="3" id="KW-1185">Reference proteome</keyword>
<dbReference type="AlphaFoldDB" id="A0A319BWZ4"/>
<protein>
    <submittedName>
        <fullName evidence="2">Uncharacterized protein</fullName>
    </submittedName>
</protein>